<evidence type="ECO:0000256" key="1">
    <source>
        <dbReference type="RuleBase" id="RU362006"/>
    </source>
</evidence>
<evidence type="ECO:0000313" key="4">
    <source>
        <dbReference type="Proteomes" id="UP001055712"/>
    </source>
</evidence>
<feature type="compositionally biased region" description="Basic and acidic residues" evidence="2">
    <location>
        <begin position="184"/>
        <end position="193"/>
    </location>
</feature>
<comment type="subcellular location">
    <subcellularLocation>
        <location evidence="1">Membrane</location>
        <topology evidence="1">Multi-pass membrane protein</topology>
    </subcellularLocation>
</comment>
<dbReference type="AlphaFoldDB" id="A0A9D4YYM3"/>
<feature type="region of interest" description="Disordered" evidence="2">
    <location>
        <begin position="169"/>
        <end position="193"/>
    </location>
</feature>
<dbReference type="PANTHER" id="PTHR12300">
    <property type="entry name" value="HVA22-LIKE PROTEINS"/>
    <property type="match status" value="1"/>
</dbReference>
<reference evidence="3" key="2">
    <citation type="submission" date="2020-11" db="EMBL/GenBank/DDBJ databases">
        <authorList>
            <person name="Cecchin M."/>
            <person name="Marcolungo L."/>
            <person name="Rossato M."/>
            <person name="Girolomoni L."/>
            <person name="Cosentino E."/>
            <person name="Cuine S."/>
            <person name="Li-Beisson Y."/>
            <person name="Delledonne M."/>
            <person name="Ballottari M."/>
        </authorList>
    </citation>
    <scope>NUCLEOTIDE SEQUENCE</scope>
    <source>
        <strain evidence="3">211/11P</strain>
        <tissue evidence="3">Whole cell</tissue>
    </source>
</reference>
<dbReference type="Pfam" id="PF03134">
    <property type="entry name" value="TB2_DP1_HVA22"/>
    <property type="match status" value="1"/>
</dbReference>
<comment type="similarity">
    <text evidence="1">Belongs to the DP1 family.</text>
</comment>
<name>A0A9D4YYM3_CHLVU</name>
<accession>A0A9D4YYM3</accession>
<dbReference type="GO" id="GO:0016020">
    <property type="term" value="C:membrane"/>
    <property type="evidence" value="ECO:0007669"/>
    <property type="project" value="UniProtKB-SubCell"/>
</dbReference>
<dbReference type="OrthoDB" id="10009287at2759"/>
<protein>
    <recommendedName>
        <fullName evidence="1">HVA22-like protein</fullName>
    </recommendedName>
</protein>
<comment type="caution">
    <text evidence="3">The sequence shown here is derived from an EMBL/GenBank/DDBJ whole genome shotgun (WGS) entry which is preliminary data.</text>
</comment>
<dbReference type="Proteomes" id="UP001055712">
    <property type="component" value="Unassembled WGS sequence"/>
</dbReference>
<evidence type="ECO:0000313" key="3">
    <source>
        <dbReference type="EMBL" id="KAI3433294.1"/>
    </source>
</evidence>
<organism evidence="3 4">
    <name type="scientific">Chlorella vulgaris</name>
    <name type="common">Green alga</name>
    <dbReference type="NCBI Taxonomy" id="3077"/>
    <lineage>
        <taxon>Eukaryota</taxon>
        <taxon>Viridiplantae</taxon>
        <taxon>Chlorophyta</taxon>
        <taxon>core chlorophytes</taxon>
        <taxon>Trebouxiophyceae</taxon>
        <taxon>Chlorellales</taxon>
        <taxon>Chlorellaceae</taxon>
        <taxon>Chlorella clade</taxon>
        <taxon>Chlorella</taxon>
    </lineage>
</organism>
<reference evidence="3" key="1">
    <citation type="journal article" date="2019" name="Plant J.">
        <title>Chlorella vulgaris genome assembly and annotation reveals the molecular basis for metabolic acclimation to high light conditions.</title>
        <authorList>
            <person name="Cecchin M."/>
            <person name="Marcolungo L."/>
            <person name="Rossato M."/>
            <person name="Girolomoni L."/>
            <person name="Cosentino E."/>
            <person name="Cuine S."/>
            <person name="Li-Beisson Y."/>
            <person name="Delledonne M."/>
            <person name="Ballottari M."/>
        </authorList>
    </citation>
    <scope>NUCLEOTIDE SEQUENCE</scope>
    <source>
        <strain evidence="3">211/11P</strain>
    </source>
</reference>
<dbReference type="InterPro" id="IPR004345">
    <property type="entry name" value="TB2_DP1_HVA22"/>
</dbReference>
<dbReference type="EMBL" id="SIDB01000004">
    <property type="protein sequence ID" value="KAI3433294.1"/>
    <property type="molecule type" value="Genomic_DNA"/>
</dbReference>
<evidence type="ECO:0000256" key="2">
    <source>
        <dbReference type="SAM" id="MobiDB-lite"/>
    </source>
</evidence>
<gene>
    <name evidence="3" type="ORF">D9Q98_003113</name>
</gene>
<sequence>MSAALIGPAAASLGLQILLQPYGAGRQLGRAACTCVGLVYPAYRSLEAVEAQPPNQQAINKWLIYFSVYGLMTAAERPLDSLLQWVPYFHAVKVVLLVWLQSSSYEGAQRLYREGLRPWLATWQPSIDDFLASLLRALRRPELLLVAEGLHVFCSKTPVLEWFVRGPNGRPQQRRPAFLTDGRSSPDEPWRRR</sequence>
<keyword evidence="4" id="KW-1185">Reference proteome</keyword>
<proteinExistence type="inferred from homology"/>